<dbReference type="InParanoid" id="A0A2V0NVR2"/>
<feature type="transmembrane region" description="Helical" evidence="2">
    <location>
        <begin position="98"/>
        <end position="117"/>
    </location>
</feature>
<keyword evidence="2" id="KW-0472">Membrane</keyword>
<evidence type="ECO:0000313" key="4">
    <source>
        <dbReference type="Proteomes" id="UP000247498"/>
    </source>
</evidence>
<dbReference type="EMBL" id="BDRX01000024">
    <property type="protein sequence ID" value="GBF91419.1"/>
    <property type="molecule type" value="Genomic_DNA"/>
</dbReference>
<organism evidence="3 4">
    <name type="scientific">Raphidocelis subcapitata</name>
    <dbReference type="NCBI Taxonomy" id="307507"/>
    <lineage>
        <taxon>Eukaryota</taxon>
        <taxon>Viridiplantae</taxon>
        <taxon>Chlorophyta</taxon>
        <taxon>core chlorophytes</taxon>
        <taxon>Chlorophyceae</taxon>
        <taxon>CS clade</taxon>
        <taxon>Sphaeropleales</taxon>
        <taxon>Selenastraceae</taxon>
        <taxon>Raphidocelis</taxon>
    </lineage>
</organism>
<reference evidence="3 4" key="1">
    <citation type="journal article" date="2018" name="Sci. Rep.">
        <title>Raphidocelis subcapitata (=Pseudokirchneriella subcapitata) provides an insight into genome evolution and environmental adaptations in the Sphaeropleales.</title>
        <authorList>
            <person name="Suzuki S."/>
            <person name="Yamaguchi H."/>
            <person name="Nakajima N."/>
            <person name="Kawachi M."/>
        </authorList>
    </citation>
    <scope>NUCLEOTIDE SEQUENCE [LARGE SCALE GENOMIC DNA]</scope>
    <source>
        <strain evidence="3 4">NIES-35</strain>
    </source>
</reference>
<gene>
    <name evidence="3" type="ORF">Rsub_04159</name>
</gene>
<name>A0A2V0NVR2_9CHLO</name>
<keyword evidence="2" id="KW-1133">Transmembrane helix</keyword>
<dbReference type="OrthoDB" id="546340at2759"/>
<evidence type="ECO:0000313" key="3">
    <source>
        <dbReference type="EMBL" id="GBF91419.1"/>
    </source>
</evidence>
<evidence type="ECO:0000256" key="1">
    <source>
        <dbReference type="SAM" id="MobiDB-lite"/>
    </source>
</evidence>
<proteinExistence type="predicted"/>
<evidence type="ECO:0000256" key="2">
    <source>
        <dbReference type="SAM" id="Phobius"/>
    </source>
</evidence>
<dbReference type="AlphaFoldDB" id="A0A2V0NVR2"/>
<dbReference type="Proteomes" id="UP000247498">
    <property type="component" value="Unassembled WGS sequence"/>
</dbReference>
<protein>
    <submittedName>
        <fullName evidence="3">Uncharacterized protein</fullName>
    </submittedName>
</protein>
<accession>A0A2V0NVR2</accession>
<keyword evidence="2" id="KW-0812">Transmembrane</keyword>
<feature type="region of interest" description="Disordered" evidence="1">
    <location>
        <begin position="40"/>
        <end position="61"/>
    </location>
</feature>
<keyword evidence="4" id="KW-1185">Reference proteome</keyword>
<feature type="transmembrane region" description="Helical" evidence="2">
    <location>
        <begin position="129"/>
        <end position="148"/>
    </location>
</feature>
<comment type="caution">
    <text evidence="3">The sequence shown here is derived from an EMBL/GenBank/DDBJ whole genome shotgun (WGS) entry which is preliminary data.</text>
</comment>
<sequence length="153" mass="16503">MQAMRCLGRPASGIARPQLRRTTACRAAAAARPQRAAAAVQQQQQQQQRQHAQQQQQQQQQQQLGGGAAALAALGLPLPALAEEAAAQAAPALEPTPAFYAVATVPLATYALFWIYRDRVNPKATIGDFLYILGAIVIVGNILSILIFKIRFF</sequence>